<dbReference type="Pfam" id="PF06911">
    <property type="entry name" value="Senescence"/>
    <property type="match status" value="1"/>
</dbReference>
<dbReference type="EMBL" id="JAJSOW010000103">
    <property type="protein sequence ID" value="KAI9174520.1"/>
    <property type="molecule type" value="Genomic_DNA"/>
</dbReference>
<accession>A0AAD5IS70</accession>
<reference evidence="2" key="1">
    <citation type="journal article" date="2022" name="Plant J.">
        <title>Strategies of tolerance reflected in two North American maple genomes.</title>
        <authorList>
            <person name="McEvoy S.L."/>
            <person name="Sezen U.U."/>
            <person name="Trouern-Trend A."/>
            <person name="McMahon S.M."/>
            <person name="Schaberg P.G."/>
            <person name="Yang J."/>
            <person name="Wegrzyn J.L."/>
            <person name="Swenson N.G."/>
        </authorList>
    </citation>
    <scope>NUCLEOTIDE SEQUENCE</scope>
    <source>
        <strain evidence="2">91603</strain>
    </source>
</reference>
<evidence type="ECO:0000259" key="1">
    <source>
        <dbReference type="Pfam" id="PF06911"/>
    </source>
</evidence>
<dbReference type="Proteomes" id="UP001064489">
    <property type="component" value="Chromosome 8"/>
</dbReference>
<reference evidence="2" key="2">
    <citation type="submission" date="2023-02" db="EMBL/GenBank/DDBJ databases">
        <authorList>
            <person name="Swenson N.G."/>
            <person name="Wegrzyn J.L."/>
            <person name="Mcevoy S.L."/>
        </authorList>
    </citation>
    <scope>NUCLEOTIDE SEQUENCE</scope>
    <source>
        <strain evidence="2">91603</strain>
        <tissue evidence="2">Leaf</tissue>
    </source>
</reference>
<keyword evidence="3" id="KW-1185">Reference proteome</keyword>
<sequence>MVFDVLDVEKQLCREIDRHRVIRGILWCGDVTAYRLRWGNEFLKRKMGPGSDSGISPDTIKRIKRVKKLTKMSENVATGILSEVVKVSGFFTSPFFLGWIQ</sequence>
<dbReference type="GO" id="GO:0005886">
    <property type="term" value="C:plasma membrane"/>
    <property type="evidence" value="ECO:0007669"/>
    <property type="project" value="TreeGrafter"/>
</dbReference>
<proteinExistence type="predicted"/>
<name>A0AAD5IS70_ACENE</name>
<dbReference type="InterPro" id="IPR009686">
    <property type="entry name" value="Senescence/spartin_C"/>
</dbReference>
<organism evidence="2 3">
    <name type="scientific">Acer negundo</name>
    <name type="common">Box elder</name>
    <dbReference type="NCBI Taxonomy" id="4023"/>
    <lineage>
        <taxon>Eukaryota</taxon>
        <taxon>Viridiplantae</taxon>
        <taxon>Streptophyta</taxon>
        <taxon>Embryophyta</taxon>
        <taxon>Tracheophyta</taxon>
        <taxon>Spermatophyta</taxon>
        <taxon>Magnoliopsida</taxon>
        <taxon>eudicotyledons</taxon>
        <taxon>Gunneridae</taxon>
        <taxon>Pentapetalae</taxon>
        <taxon>rosids</taxon>
        <taxon>malvids</taxon>
        <taxon>Sapindales</taxon>
        <taxon>Sapindaceae</taxon>
        <taxon>Hippocastanoideae</taxon>
        <taxon>Acereae</taxon>
        <taxon>Acer</taxon>
    </lineage>
</organism>
<feature type="domain" description="Senescence" evidence="1">
    <location>
        <begin position="20"/>
        <end position="94"/>
    </location>
</feature>
<gene>
    <name evidence="2" type="ORF">LWI28_018521</name>
</gene>
<evidence type="ECO:0000313" key="2">
    <source>
        <dbReference type="EMBL" id="KAI9174520.1"/>
    </source>
</evidence>
<dbReference type="PANTHER" id="PTHR21068:SF50">
    <property type="entry name" value="PROTEIN EARLY-RESPONSIVE TO DEHYDRATION 7, CHLOROPLASTIC-LIKE ISOFORM X1"/>
    <property type="match status" value="1"/>
</dbReference>
<dbReference type="PANTHER" id="PTHR21068">
    <property type="entry name" value="SPARTIN"/>
    <property type="match status" value="1"/>
</dbReference>
<protein>
    <recommendedName>
        <fullName evidence="1">Senescence domain-containing protein</fullName>
    </recommendedName>
</protein>
<evidence type="ECO:0000313" key="3">
    <source>
        <dbReference type="Proteomes" id="UP001064489"/>
    </source>
</evidence>
<comment type="caution">
    <text evidence="2">The sequence shown here is derived from an EMBL/GenBank/DDBJ whole genome shotgun (WGS) entry which is preliminary data.</text>
</comment>
<dbReference type="InterPro" id="IPR045036">
    <property type="entry name" value="Spartin-like"/>
</dbReference>
<dbReference type="AlphaFoldDB" id="A0AAD5IS70"/>